<dbReference type="CDD" id="cd01301">
    <property type="entry name" value="rDP_like"/>
    <property type="match status" value="1"/>
</dbReference>
<dbReference type="Pfam" id="PF01244">
    <property type="entry name" value="Peptidase_M19"/>
    <property type="match status" value="1"/>
</dbReference>
<dbReference type="GO" id="GO:0006508">
    <property type="term" value="P:proteolysis"/>
    <property type="evidence" value="ECO:0007669"/>
    <property type="project" value="InterPro"/>
</dbReference>
<evidence type="ECO:0000313" key="2">
    <source>
        <dbReference type="Proteomes" id="UP000037982"/>
    </source>
</evidence>
<dbReference type="Gene3D" id="3.20.20.140">
    <property type="entry name" value="Metal-dependent hydrolases"/>
    <property type="match status" value="1"/>
</dbReference>
<gene>
    <name evidence="1" type="ORF">ADL29_15200</name>
</gene>
<dbReference type="AlphaFoldDB" id="A0A0N1JYB3"/>
<evidence type="ECO:0000313" key="1">
    <source>
        <dbReference type="EMBL" id="KPC63797.1"/>
    </source>
</evidence>
<sequence length="368" mass="39307">MPLGLRGPLARARALLATHPVVDGCNGLPWSLRRRTGHDPTPGHRFDLDHGETGVRTDIPRLRAGGIGGQFWSLQVPAELTGEAAVTATLEQIDFVHALIRTYPGALHLALSADDLTEARDHGRIASLLGSAAGHAIDSSLGVLRSFYRLGVRSLSLTAGRSTPWADSATDEPRAGGLTVFGEEVVREMNRLGMLIDLTWCSADTMRHTLEITRSPVLWCHTAARAVCAHPRNVPDEVLSLLPRNGGVCMVTFTPEHLTRGSGPASVQDIADHLDHIRAVAGPDHVGLGAGFDTDPATAHRSPVPDVAGYPLLLAELIDRGWSFRDLAGLTWGNALRAVRGAECAARAARGRRAPSTATIERLDGERA</sequence>
<proteinExistence type="predicted"/>
<name>A0A0N1JYB3_9ACTN</name>
<organism evidence="1 2">
    <name type="scientific">Streptomyces chattanoogensis</name>
    <dbReference type="NCBI Taxonomy" id="66876"/>
    <lineage>
        <taxon>Bacteria</taxon>
        <taxon>Bacillati</taxon>
        <taxon>Actinomycetota</taxon>
        <taxon>Actinomycetes</taxon>
        <taxon>Kitasatosporales</taxon>
        <taxon>Streptomycetaceae</taxon>
        <taxon>Streptomyces</taxon>
    </lineage>
</organism>
<dbReference type="PATRIC" id="fig|66876.3.peg.3344"/>
<keyword evidence="2" id="KW-1185">Reference proteome</keyword>
<dbReference type="InterPro" id="IPR032466">
    <property type="entry name" value="Metal_Hydrolase"/>
</dbReference>
<dbReference type="EMBL" id="LGKG01000124">
    <property type="protein sequence ID" value="KPC63797.1"/>
    <property type="molecule type" value="Genomic_DNA"/>
</dbReference>
<dbReference type="PANTHER" id="PTHR10443:SF12">
    <property type="entry name" value="DIPEPTIDASE"/>
    <property type="match status" value="1"/>
</dbReference>
<reference evidence="2" key="1">
    <citation type="submission" date="2015-07" db="EMBL/GenBank/DDBJ databases">
        <authorList>
            <person name="Ju K.-S."/>
            <person name="Doroghazi J.R."/>
            <person name="Metcalf W.W."/>
        </authorList>
    </citation>
    <scope>NUCLEOTIDE SEQUENCE [LARGE SCALE GENOMIC DNA]</scope>
    <source>
        <strain evidence="2">NRRL ISP-5002</strain>
    </source>
</reference>
<dbReference type="SUPFAM" id="SSF51556">
    <property type="entry name" value="Metallo-dependent hydrolases"/>
    <property type="match status" value="1"/>
</dbReference>
<protein>
    <recommendedName>
        <fullName evidence="3">Membrane dipeptidase</fullName>
    </recommendedName>
</protein>
<evidence type="ECO:0008006" key="3">
    <source>
        <dbReference type="Google" id="ProtNLM"/>
    </source>
</evidence>
<comment type="caution">
    <text evidence="1">The sequence shown here is derived from an EMBL/GenBank/DDBJ whole genome shotgun (WGS) entry which is preliminary data.</text>
</comment>
<accession>A0A0N1JYB3</accession>
<dbReference type="PANTHER" id="PTHR10443">
    <property type="entry name" value="MICROSOMAL DIPEPTIDASE"/>
    <property type="match status" value="1"/>
</dbReference>
<dbReference type="PROSITE" id="PS51365">
    <property type="entry name" value="RENAL_DIPEPTIDASE_2"/>
    <property type="match status" value="1"/>
</dbReference>
<dbReference type="GO" id="GO:0070573">
    <property type="term" value="F:metallodipeptidase activity"/>
    <property type="evidence" value="ECO:0007669"/>
    <property type="project" value="InterPro"/>
</dbReference>
<dbReference type="InterPro" id="IPR008257">
    <property type="entry name" value="Pept_M19"/>
</dbReference>
<dbReference type="Proteomes" id="UP000037982">
    <property type="component" value="Unassembled WGS sequence"/>
</dbReference>